<feature type="domain" description="N-acetyltransferase" evidence="2">
    <location>
        <begin position="1"/>
        <end position="143"/>
    </location>
</feature>
<dbReference type="GO" id="GO:0046677">
    <property type="term" value="P:response to antibiotic"/>
    <property type="evidence" value="ECO:0007669"/>
    <property type="project" value="UniProtKB-KW"/>
</dbReference>
<proteinExistence type="predicted"/>
<gene>
    <name evidence="3" type="ORF">SAMN04489859_100871</name>
</gene>
<evidence type="ECO:0000313" key="3">
    <source>
        <dbReference type="EMBL" id="SEN50075.1"/>
    </source>
</evidence>
<keyword evidence="1" id="KW-0046">Antibiotic resistance</keyword>
<dbReference type="SUPFAM" id="SSF55729">
    <property type="entry name" value="Acyl-CoA N-acyltransferases (Nat)"/>
    <property type="match status" value="1"/>
</dbReference>
<keyword evidence="3" id="KW-0808">Transferase</keyword>
<dbReference type="InterPro" id="IPR000182">
    <property type="entry name" value="GNAT_dom"/>
</dbReference>
<dbReference type="GO" id="GO:0016410">
    <property type="term" value="F:N-acyltransferase activity"/>
    <property type="evidence" value="ECO:0007669"/>
    <property type="project" value="TreeGrafter"/>
</dbReference>
<dbReference type="InterPro" id="IPR016181">
    <property type="entry name" value="Acyl_CoA_acyltransferase"/>
</dbReference>
<evidence type="ECO:0000256" key="1">
    <source>
        <dbReference type="ARBA" id="ARBA00023251"/>
    </source>
</evidence>
<accession>A0A1H8H1R4</accession>
<organism evidence="3 4">
    <name type="scientific">Paracoccus alcaliphilus</name>
    <dbReference type="NCBI Taxonomy" id="34002"/>
    <lineage>
        <taxon>Bacteria</taxon>
        <taxon>Pseudomonadati</taxon>
        <taxon>Pseudomonadota</taxon>
        <taxon>Alphaproteobacteria</taxon>
        <taxon>Rhodobacterales</taxon>
        <taxon>Paracoccaceae</taxon>
        <taxon>Paracoccus</taxon>
    </lineage>
</organism>
<dbReference type="STRING" id="34002.SAMN04489859_100871"/>
<dbReference type="PANTHER" id="PTHR31438:SF1">
    <property type="entry name" value="LYSINE N-ACYLTRANSFERASE C17G9.06C-RELATED"/>
    <property type="match status" value="1"/>
</dbReference>
<sequence>MLAEWLATGQVALWWLDPEHQRALVVEDLDNPAMRQLIVLHDDTPIAYAQHYPAHEWPAPHFADLPQDAIAIDVFSGPAGMGHGGAWLRLLGDRLLQQAPLLVIDPDPRNLRAIRAYEKAGFSGHEIRPDGEGQPCRILTRRR</sequence>
<dbReference type="PANTHER" id="PTHR31438">
    <property type="entry name" value="LYSINE N-ACYLTRANSFERASE C17G9.06C-RELATED"/>
    <property type="match status" value="1"/>
</dbReference>
<dbReference type="PROSITE" id="PS51186">
    <property type="entry name" value="GNAT"/>
    <property type="match status" value="1"/>
</dbReference>
<evidence type="ECO:0000259" key="2">
    <source>
        <dbReference type="PROSITE" id="PS51186"/>
    </source>
</evidence>
<evidence type="ECO:0000313" key="4">
    <source>
        <dbReference type="Proteomes" id="UP000199054"/>
    </source>
</evidence>
<dbReference type="Pfam" id="PF13523">
    <property type="entry name" value="Acetyltransf_8"/>
    <property type="match status" value="1"/>
</dbReference>
<dbReference type="EMBL" id="FODE01000008">
    <property type="protein sequence ID" value="SEN50075.1"/>
    <property type="molecule type" value="Genomic_DNA"/>
</dbReference>
<name>A0A1H8H1R4_9RHOB</name>
<dbReference type="Gene3D" id="3.40.630.30">
    <property type="match status" value="1"/>
</dbReference>
<protein>
    <submittedName>
        <fullName evidence="3">Aminoglycoside 6'-N-acetyltransferase</fullName>
    </submittedName>
</protein>
<keyword evidence="4" id="KW-1185">Reference proteome</keyword>
<dbReference type="Proteomes" id="UP000199054">
    <property type="component" value="Unassembled WGS sequence"/>
</dbReference>
<reference evidence="3 4" key="1">
    <citation type="submission" date="2016-10" db="EMBL/GenBank/DDBJ databases">
        <authorList>
            <person name="de Groot N.N."/>
        </authorList>
    </citation>
    <scope>NUCLEOTIDE SEQUENCE [LARGE SCALE GENOMIC DNA]</scope>
    <source>
        <strain evidence="3 4">DSM 8512</strain>
    </source>
</reference>
<dbReference type="AlphaFoldDB" id="A0A1H8H1R4"/>